<evidence type="ECO:0000256" key="5">
    <source>
        <dbReference type="ARBA" id="ARBA00023136"/>
    </source>
</evidence>
<dbReference type="InterPro" id="IPR052027">
    <property type="entry name" value="PspC"/>
</dbReference>
<dbReference type="PANTHER" id="PTHR33885">
    <property type="entry name" value="PHAGE SHOCK PROTEIN C"/>
    <property type="match status" value="1"/>
</dbReference>
<evidence type="ECO:0000256" key="2">
    <source>
        <dbReference type="ARBA" id="ARBA00022475"/>
    </source>
</evidence>
<gene>
    <name evidence="8" type="ordered locus">Ctha_1661</name>
</gene>
<evidence type="ECO:0000259" key="7">
    <source>
        <dbReference type="Pfam" id="PF04024"/>
    </source>
</evidence>
<dbReference type="PANTHER" id="PTHR33885:SF3">
    <property type="entry name" value="PHAGE SHOCK PROTEIN C"/>
    <property type="match status" value="1"/>
</dbReference>
<proteinExistence type="predicted"/>
<keyword evidence="9" id="KW-1185">Reference proteome</keyword>
<accession>B3QSS2</accession>
<feature type="transmembrane region" description="Helical" evidence="6">
    <location>
        <begin position="12"/>
        <end position="31"/>
    </location>
</feature>
<dbReference type="AlphaFoldDB" id="B3QSS2"/>
<keyword evidence="4 6" id="KW-1133">Transmembrane helix</keyword>
<feature type="transmembrane region" description="Helical" evidence="6">
    <location>
        <begin position="37"/>
        <end position="58"/>
    </location>
</feature>
<keyword evidence="5 6" id="KW-0472">Membrane</keyword>
<dbReference type="STRING" id="517418.Ctha_1661"/>
<organism evidence="8 9">
    <name type="scientific">Chloroherpeton thalassium (strain ATCC 35110 / GB-78)</name>
    <dbReference type="NCBI Taxonomy" id="517418"/>
    <lineage>
        <taxon>Bacteria</taxon>
        <taxon>Pseudomonadati</taxon>
        <taxon>Chlorobiota</taxon>
        <taxon>Chlorobiia</taxon>
        <taxon>Chlorobiales</taxon>
        <taxon>Chloroherpetonaceae</taxon>
        <taxon>Chloroherpeton</taxon>
    </lineage>
</organism>
<feature type="domain" description="Phage shock protein PspC N-terminal" evidence="7">
    <location>
        <begin position="2"/>
        <end position="61"/>
    </location>
</feature>
<dbReference type="RefSeq" id="WP_012500203.1">
    <property type="nucleotide sequence ID" value="NC_011026.1"/>
</dbReference>
<dbReference type="Proteomes" id="UP000001208">
    <property type="component" value="Chromosome"/>
</dbReference>
<keyword evidence="3 6" id="KW-0812">Transmembrane</keyword>
<comment type="subcellular location">
    <subcellularLocation>
        <location evidence="1">Cell membrane</location>
        <topology evidence="1">Single-pass membrane protein</topology>
    </subcellularLocation>
</comment>
<keyword evidence="2" id="KW-1003">Cell membrane</keyword>
<dbReference type="Pfam" id="PF04024">
    <property type="entry name" value="PspC"/>
    <property type="match status" value="1"/>
</dbReference>
<dbReference type="HOGENOM" id="CLU_143433_3_1_10"/>
<dbReference type="KEGG" id="cts:Ctha_1661"/>
<dbReference type="GO" id="GO:0005886">
    <property type="term" value="C:plasma membrane"/>
    <property type="evidence" value="ECO:0007669"/>
    <property type="project" value="UniProtKB-SubCell"/>
</dbReference>
<dbReference type="InterPro" id="IPR007168">
    <property type="entry name" value="Phageshock_PspC_N"/>
</dbReference>
<evidence type="ECO:0000256" key="4">
    <source>
        <dbReference type="ARBA" id="ARBA00022989"/>
    </source>
</evidence>
<evidence type="ECO:0000256" key="3">
    <source>
        <dbReference type="ARBA" id="ARBA00022692"/>
    </source>
</evidence>
<dbReference type="eggNOG" id="COG1983">
    <property type="taxonomic scope" value="Bacteria"/>
</dbReference>
<name>B3QSS2_CHLT3</name>
<evidence type="ECO:0000256" key="6">
    <source>
        <dbReference type="SAM" id="Phobius"/>
    </source>
</evidence>
<reference evidence="8 9" key="1">
    <citation type="submission" date="2008-06" db="EMBL/GenBank/DDBJ databases">
        <title>Complete sequence of Chloroherpeton thalassium ATCC 35110.</title>
        <authorList>
            <consortium name="US DOE Joint Genome Institute"/>
            <person name="Lucas S."/>
            <person name="Copeland A."/>
            <person name="Lapidus A."/>
            <person name="Glavina del Rio T."/>
            <person name="Dalin E."/>
            <person name="Tice H."/>
            <person name="Bruce D."/>
            <person name="Goodwin L."/>
            <person name="Pitluck S."/>
            <person name="Schmutz J."/>
            <person name="Larimer F."/>
            <person name="Land M."/>
            <person name="Hauser L."/>
            <person name="Kyrpides N."/>
            <person name="Mikhailova N."/>
            <person name="Liu Z."/>
            <person name="Li T."/>
            <person name="Zhao F."/>
            <person name="Overmann J."/>
            <person name="Bryant D.A."/>
            <person name="Richardson P."/>
        </authorList>
    </citation>
    <scope>NUCLEOTIDE SEQUENCE [LARGE SCALE GENOMIC DNA]</scope>
    <source>
        <strain evidence="9">ATCC 35110 / GB-78</strain>
    </source>
</reference>
<protein>
    <submittedName>
        <fullName evidence="8">Phage shock protein C, PspC</fullName>
    </submittedName>
</protein>
<dbReference type="EMBL" id="CP001100">
    <property type="protein sequence ID" value="ACF14119.1"/>
    <property type="molecule type" value="Genomic_DNA"/>
</dbReference>
<evidence type="ECO:0000313" key="8">
    <source>
        <dbReference type="EMBL" id="ACF14119.1"/>
    </source>
</evidence>
<evidence type="ECO:0000256" key="1">
    <source>
        <dbReference type="ARBA" id="ARBA00004162"/>
    </source>
</evidence>
<evidence type="ECO:0000313" key="9">
    <source>
        <dbReference type="Proteomes" id="UP000001208"/>
    </source>
</evidence>
<sequence>MRKLYRSRSDKMLAGIFGGLAEYFGLDATLLRLAAVILALATAVMPLVITYLIAWFIVPEK</sequence>